<evidence type="ECO:0008006" key="4">
    <source>
        <dbReference type="Google" id="ProtNLM"/>
    </source>
</evidence>
<keyword evidence="1" id="KW-0812">Transmembrane</keyword>
<evidence type="ECO:0000313" key="3">
    <source>
        <dbReference type="Proteomes" id="UP001209570"/>
    </source>
</evidence>
<comment type="caution">
    <text evidence="2">The sequence shown here is derived from an EMBL/GenBank/DDBJ whole genome shotgun (WGS) entry which is preliminary data.</text>
</comment>
<name>A0AAD5L991_PYTIN</name>
<gene>
    <name evidence="2" type="ORF">P43SY_004203</name>
</gene>
<proteinExistence type="predicted"/>
<sequence length="647" mass="73243">MASIGTEKSPEARKAASDAYILFQQASDPWKAHKKINYVNVIVSLVTYGLLLTDIPRTGTETINTMRTMGTGFYVYLGSYAYEMLTYRRDPVTDLLSDDAKLMIPGVPTVADPLLQHTRQVVTYKVRRTDLLYEYIIMPLLDRLEMYTAKMSYFRNLTSPEFNVCADPMDRPFHCDAGIYSDYRLIGEPGHPPSVAAKFTWHRVHEQVADVRKEFSSHGGNLTFDMGVLDSYVHPVAYTGGIVRAGTMQNENVLLIRVRDCDTNKCETIFLRDYRFEGAQVISDFVDWGRAVSVLRITAQCYFYIRLVTLLWACHLSAPTGVRSLWRTVLLALSEAPSHVVAYGSPFPILAYAFAHCMDANITNIMVIVRSIKLQGDTVKNPQEVFLIICLLMRRQWLLSALSWIWVHLQTMMAGWSRREGVLSVRGHVFGILGSMSVALGYRSIKFRDTRVLETRPQNPDPAVMLASINVFDAMGQRHSGVYSDLMSLFLCGVAFGAVVLLLQLLIYPFLKNRTSRGMQRALLDAFCARTDYLPSMCGRLWSVGGFICAWNGDFVLAVGRAEEEAEATRRTMLFNIVLLSDPFVLASLYAGLNRARVYRYRDVATDQTFLSMEKMQPFGPKHGDKYERVESLYADSIPFHELVRCN</sequence>
<evidence type="ECO:0000256" key="1">
    <source>
        <dbReference type="SAM" id="Phobius"/>
    </source>
</evidence>
<feature type="transmembrane region" description="Helical" evidence="1">
    <location>
        <begin position="532"/>
        <end position="553"/>
    </location>
</feature>
<accession>A0AAD5L991</accession>
<dbReference type="Proteomes" id="UP001209570">
    <property type="component" value="Unassembled WGS sequence"/>
</dbReference>
<protein>
    <recommendedName>
        <fullName evidence="4">Transmembrane protein</fullName>
    </recommendedName>
</protein>
<evidence type="ECO:0000313" key="2">
    <source>
        <dbReference type="EMBL" id="KAJ0392402.1"/>
    </source>
</evidence>
<keyword evidence="1" id="KW-1133">Transmembrane helix</keyword>
<feature type="transmembrane region" description="Helical" evidence="1">
    <location>
        <begin position="486"/>
        <end position="511"/>
    </location>
</feature>
<feature type="transmembrane region" description="Helical" evidence="1">
    <location>
        <begin position="573"/>
        <end position="593"/>
    </location>
</feature>
<dbReference type="AlphaFoldDB" id="A0AAD5L991"/>
<keyword evidence="3" id="KW-1185">Reference proteome</keyword>
<reference evidence="2" key="1">
    <citation type="submission" date="2021-12" db="EMBL/GenBank/DDBJ databases">
        <title>Prjna785345.</title>
        <authorList>
            <person name="Rujirawat T."/>
            <person name="Krajaejun T."/>
        </authorList>
    </citation>
    <scope>NUCLEOTIDE SEQUENCE</scope>
    <source>
        <strain evidence="2">Pi057C3</strain>
    </source>
</reference>
<keyword evidence="1" id="KW-0472">Membrane</keyword>
<dbReference type="EMBL" id="JAKCXM010000642">
    <property type="protein sequence ID" value="KAJ0392402.1"/>
    <property type="molecule type" value="Genomic_DNA"/>
</dbReference>
<organism evidence="2 3">
    <name type="scientific">Pythium insidiosum</name>
    <name type="common">Pythiosis disease agent</name>
    <dbReference type="NCBI Taxonomy" id="114742"/>
    <lineage>
        <taxon>Eukaryota</taxon>
        <taxon>Sar</taxon>
        <taxon>Stramenopiles</taxon>
        <taxon>Oomycota</taxon>
        <taxon>Peronosporomycetes</taxon>
        <taxon>Pythiales</taxon>
        <taxon>Pythiaceae</taxon>
        <taxon>Pythium</taxon>
    </lineage>
</organism>